<dbReference type="GO" id="GO:0005783">
    <property type="term" value="C:endoplasmic reticulum"/>
    <property type="evidence" value="ECO:0007669"/>
    <property type="project" value="TreeGrafter"/>
</dbReference>
<feature type="transmembrane region" description="Helical" evidence="15">
    <location>
        <begin position="200"/>
        <end position="218"/>
    </location>
</feature>
<gene>
    <name evidence="17" type="ORF">DdX_04482</name>
</gene>
<dbReference type="InterPro" id="IPR045252">
    <property type="entry name" value="LPCAT1-like"/>
</dbReference>
<evidence type="ECO:0000256" key="11">
    <source>
        <dbReference type="ARBA" id="ARBA00023264"/>
    </source>
</evidence>
<dbReference type="InterPro" id="IPR002123">
    <property type="entry name" value="Plipid/glycerol_acylTrfase"/>
</dbReference>
<dbReference type="GO" id="GO:0016020">
    <property type="term" value="C:membrane"/>
    <property type="evidence" value="ECO:0007669"/>
    <property type="project" value="UniProtKB-SubCell"/>
</dbReference>
<keyword evidence="5" id="KW-0808">Transferase</keyword>
<keyword evidence="6 15" id="KW-0812">Transmembrane</keyword>
<accession>A0AAD4NEL9</accession>
<evidence type="ECO:0000256" key="7">
    <source>
        <dbReference type="ARBA" id="ARBA00022989"/>
    </source>
</evidence>
<evidence type="ECO:0000256" key="14">
    <source>
        <dbReference type="SAM" id="MobiDB-lite"/>
    </source>
</evidence>
<comment type="pathway">
    <text evidence="13">Phospholipid metabolism.</text>
</comment>
<dbReference type="GO" id="GO:0019432">
    <property type="term" value="P:triglyceride biosynthetic process"/>
    <property type="evidence" value="ECO:0007669"/>
    <property type="project" value="TreeGrafter"/>
</dbReference>
<dbReference type="AlphaFoldDB" id="A0AAD4NEL9"/>
<dbReference type="GO" id="GO:0008654">
    <property type="term" value="P:phospholipid biosynthetic process"/>
    <property type="evidence" value="ECO:0007669"/>
    <property type="project" value="UniProtKB-KW"/>
</dbReference>
<dbReference type="Pfam" id="PF01553">
    <property type="entry name" value="Acyltransferase"/>
    <property type="match status" value="1"/>
</dbReference>
<evidence type="ECO:0000313" key="18">
    <source>
        <dbReference type="Proteomes" id="UP001201812"/>
    </source>
</evidence>
<keyword evidence="9 15" id="KW-0472">Membrane</keyword>
<keyword evidence="7 15" id="KW-1133">Transmembrane helix</keyword>
<feature type="transmembrane region" description="Helical" evidence="15">
    <location>
        <begin position="6"/>
        <end position="24"/>
    </location>
</feature>
<comment type="similarity">
    <text evidence="3">Belongs to the 1-acyl-sn-glycerol-3-phosphate acyltransferase family.</text>
</comment>
<dbReference type="EMBL" id="JAKKPZ010000004">
    <property type="protein sequence ID" value="KAI1722174.1"/>
    <property type="molecule type" value="Genomic_DNA"/>
</dbReference>
<evidence type="ECO:0000313" key="17">
    <source>
        <dbReference type="EMBL" id="KAI1722174.1"/>
    </source>
</evidence>
<evidence type="ECO:0000256" key="3">
    <source>
        <dbReference type="ARBA" id="ARBA00008655"/>
    </source>
</evidence>
<proteinExistence type="inferred from homology"/>
<keyword evidence="12 17" id="KW-0012">Acyltransferase</keyword>
<evidence type="ECO:0000259" key="16">
    <source>
        <dbReference type="SMART" id="SM00563"/>
    </source>
</evidence>
<dbReference type="GO" id="GO:0004366">
    <property type="term" value="F:glycerol-3-phosphate O-acyltransferase activity"/>
    <property type="evidence" value="ECO:0007669"/>
    <property type="project" value="TreeGrafter"/>
</dbReference>
<comment type="caution">
    <text evidence="17">The sequence shown here is derived from an EMBL/GenBank/DDBJ whole genome shotgun (WGS) entry which is preliminary data.</text>
</comment>
<dbReference type="PANTHER" id="PTHR23063">
    <property type="entry name" value="PHOSPHOLIPID ACYLTRANSFERASE"/>
    <property type="match status" value="1"/>
</dbReference>
<dbReference type="SMART" id="SM00563">
    <property type="entry name" value="PlsC"/>
    <property type="match status" value="1"/>
</dbReference>
<dbReference type="CDD" id="cd07991">
    <property type="entry name" value="LPLAT_LPCAT1-like"/>
    <property type="match status" value="1"/>
</dbReference>
<keyword evidence="4" id="KW-0444">Lipid biosynthesis</keyword>
<evidence type="ECO:0000256" key="15">
    <source>
        <dbReference type="SAM" id="Phobius"/>
    </source>
</evidence>
<evidence type="ECO:0000256" key="13">
    <source>
        <dbReference type="ARBA" id="ARBA00025707"/>
    </source>
</evidence>
<feature type="transmembrane region" description="Helical" evidence="15">
    <location>
        <begin position="224"/>
        <end position="244"/>
    </location>
</feature>
<dbReference type="PANTHER" id="PTHR23063:SF53">
    <property type="entry name" value="PHOSPHOLIPID_GLYCEROL ACYLTRANSFERASE DOMAIN-CONTAINING PROTEIN"/>
    <property type="match status" value="1"/>
</dbReference>
<evidence type="ECO:0000256" key="4">
    <source>
        <dbReference type="ARBA" id="ARBA00022516"/>
    </source>
</evidence>
<feature type="region of interest" description="Disordered" evidence="14">
    <location>
        <begin position="51"/>
        <end position="81"/>
    </location>
</feature>
<evidence type="ECO:0000256" key="9">
    <source>
        <dbReference type="ARBA" id="ARBA00023136"/>
    </source>
</evidence>
<comment type="pathway">
    <text evidence="2">Lipid metabolism.</text>
</comment>
<organism evidence="17 18">
    <name type="scientific">Ditylenchus destructor</name>
    <dbReference type="NCBI Taxonomy" id="166010"/>
    <lineage>
        <taxon>Eukaryota</taxon>
        <taxon>Metazoa</taxon>
        <taxon>Ecdysozoa</taxon>
        <taxon>Nematoda</taxon>
        <taxon>Chromadorea</taxon>
        <taxon>Rhabditida</taxon>
        <taxon>Tylenchina</taxon>
        <taxon>Tylenchomorpha</taxon>
        <taxon>Sphaerularioidea</taxon>
        <taxon>Anguinidae</taxon>
        <taxon>Anguininae</taxon>
        <taxon>Ditylenchus</taxon>
    </lineage>
</organism>
<keyword evidence="8" id="KW-0443">Lipid metabolism</keyword>
<evidence type="ECO:0000256" key="6">
    <source>
        <dbReference type="ARBA" id="ARBA00022692"/>
    </source>
</evidence>
<evidence type="ECO:0000256" key="5">
    <source>
        <dbReference type="ARBA" id="ARBA00022679"/>
    </source>
</evidence>
<dbReference type="SUPFAM" id="SSF69593">
    <property type="entry name" value="Glycerol-3-phosphate (1)-acyltransferase"/>
    <property type="match status" value="1"/>
</dbReference>
<evidence type="ECO:0000256" key="10">
    <source>
        <dbReference type="ARBA" id="ARBA00023209"/>
    </source>
</evidence>
<dbReference type="Proteomes" id="UP001201812">
    <property type="component" value="Unassembled WGS sequence"/>
</dbReference>
<keyword evidence="11" id="KW-1208">Phospholipid metabolism</keyword>
<evidence type="ECO:0000256" key="8">
    <source>
        <dbReference type="ARBA" id="ARBA00023098"/>
    </source>
</evidence>
<protein>
    <submittedName>
        <fullName evidence="17">Acyltransferase domain-containing protein</fullName>
    </submittedName>
</protein>
<evidence type="ECO:0000256" key="2">
    <source>
        <dbReference type="ARBA" id="ARBA00005189"/>
    </source>
</evidence>
<evidence type="ECO:0000256" key="12">
    <source>
        <dbReference type="ARBA" id="ARBA00023315"/>
    </source>
</evidence>
<reference evidence="17" key="1">
    <citation type="submission" date="2022-01" db="EMBL/GenBank/DDBJ databases">
        <title>Genome Sequence Resource for Two Populations of Ditylenchus destructor, the Migratory Endoparasitic Phytonematode.</title>
        <authorList>
            <person name="Zhang H."/>
            <person name="Lin R."/>
            <person name="Xie B."/>
        </authorList>
    </citation>
    <scope>NUCLEOTIDE SEQUENCE</scope>
    <source>
        <strain evidence="17">BazhouSP</strain>
    </source>
</reference>
<sequence>MYYVFYLLGKLILYITLFVILLSVTGKTTYVREICAKLLLFLFEWGAKQNSQSGDVNESEEDDVGCDEPPSEGSSESGEYNLWTRKRSRHNSGDHSNIIVRRWSAALGEKLKRSASSHRHLSDLDSDGGFDCVDHSDCGSGITDHNEHQTVKVIVNDTWEFIGAGIEAIIEDEVTTRFKTAQLASWNFLLRNRASSYVRMNWKLCVIWFAGFLFRYLILFPVRLLLFLISMALIVTLLPAVGLIKNETIKAKLYARVMLMCMRISSRAFSSIVKFHNKENRPKYGVCVANHTSPIDVMILSCDSCYALVGQKQGGVLGLLQTALSHSSDHIWFERTESNDRKKVAERLEQHVEDQDKLPMLIFPEGTCINNTSVMMFKKGSFEISTTIYPIAMKYDNRLGDPFWNSHEQGYMTYLLSMMTSWALMCDVWYLPPVTREEGENAIDFARRVQRLIARKGGLVDLNWDGNLKRAKVPERLKDEQKELFFQHLARTTSICSCGKPTDEQFEQMKKQIYSDIFEEPENKETGKKKESK</sequence>
<name>A0AAD4NEL9_9BILA</name>
<evidence type="ECO:0000256" key="1">
    <source>
        <dbReference type="ARBA" id="ARBA00004370"/>
    </source>
</evidence>
<comment type="subcellular location">
    <subcellularLocation>
        <location evidence="1">Membrane</location>
    </subcellularLocation>
</comment>
<feature type="domain" description="Phospholipid/glycerol acyltransferase" evidence="16">
    <location>
        <begin position="285"/>
        <end position="396"/>
    </location>
</feature>
<feature type="compositionally biased region" description="Acidic residues" evidence="14">
    <location>
        <begin position="57"/>
        <end position="70"/>
    </location>
</feature>
<keyword evidence="18" id="KW-1185">Reference proteome</keyword>
<keyword evidence="10" id="KW-0594">Phospholipid biosynthesis</keyword>